<dbReference type="Pfam" id="PF06271">
    <property type="entry name" value="RDD"/>
    <property type="match status" value="1"/>
</dbReference>
<organism evidence="7 8">
    <name type="scientific">Rhodococcus pyridinivorans KG-16</name>
    <dbReference type="NCBI Taxonomy" id="1441730"/>
    <lineage>
        <taxon>Bacteria</taxon>
        <taxon>Bacillati</taxon>
        <taxon>Actinomycetota</taxon>
        <taxon>Actinomycetes</taxon>
        <taxon>Mycobacteriales</taxon>
        <taxon>Nocardiaceae</taxon>
        <taxon>Rhodococcus</taxon>
    </lineage>
</organism>
<dbReference type="RefSeq" id="WP_016694972.1">
    <property type="nucleotide sequence ID" value="NZ_AZXY01000008.1"/>
</dbReference>
<evidence type="ECO:0000313" key="8">
    <source>
        <dbReference type="Proteomes" id="UP000053060"/>
    </source>
</evidence>
<name>A0A0V9UHM5_9NOCA</name>
<accession>A0A0V9UHM5</accession>
<reference evidence="8" key="1">
    <citation type="submission" date="2015-01" db="EMBL/GenBank/DDBJ databases">
        <title>Draft genome sequence of Rhodococcus pyridinivorans strain KG-16, a hydrocarbon-degrading bacterium.</title>
        <authorList>
            <person name="Aggarwal R.K."/>
            <person name="Dawar C."/>
        </authorList>
    </citation>
    <scope>NUCLEOTIDE SEQUENCE [LARGE SCALE GENOMIC DNA]</scope>
    <source>
        <strain evidence="8">KG-16</strain>
    </source>
</reference>
<dbReference type="AlphaFoldDB" id="A0A0V9UHM5"/>
<sequence length="158" mass="16652">MARMTGSWLSGPAAALPKGLQQEQDYPGQLLGLPEHGPGSMVPTVRRVLALAVDWFMSMAIAAGLVGGNPLESPLLSSYTLIIWFVVGVGCVSLFSFTPGQFVAGLQVVRVDAPVRVGIVRALARQVLLVFIAPALVTDIDGRGLQDRATGTAVVRSR</sequence>
<feature type="transmembrane region" description="Helical" evidence="5">
    <location>
        <begin position="45"/>
        <end position="67"/>
    </location>
</feature>
<evidence type="ECO:0000256" key="5">
    <source>
        <dbReference type="SAM" id="Phobius"/>
    </source>
</evidence>
<dbReference type="PATRIC" id="fig|1441730.3.peg.3359"/>
<evidence type="ECO:0000256" key="1">
    <source>
        <dbReference type="ARBA" id="ARBA00004141"/>
    </source>
</evidence>
<evidence type="ECO:0000256" key="2">
    <source>
        <dbReference type="ARBA" id="ARBA00022692"/>
    </source>
</evidence>
<evidence type="ECO:0000313" key="7">
    <source>
        <dbReference type="EMBL" id="KSZ57508.1"/>
    </source>
</evidence>
<comment type="subcellular location">
    <subcellularLocation>
        <location evidence="1">Membrane</location>
        <topology evidence="1">Multi-pass membrane protein</topology>
    </subcellularLocation>
</comment>
<dbReference type="EMBL" id="AZXY01000008">
    <property type="protein sequence ID" value="KSZ57508.1"/>
    <property type="molecule type" value="Genomic_DNA"/>
</dbReference>
<dbReference type="Proteomes" id="UP000053060">
    <property type="component" value="Unassembled WGS sequence"/>
</dbReference>
<keyword evidence="3 5" id="KW-1133">Transmembrane helix</keyword>
<comment type="caution">
    <text evidence="7">The sequence shown here is derived from an EMBL/GenBank/DDBJ whole genome shotgun (WGS) entry which is preliminary data.</text>
</comment>
<reference evidence="7 8" key="2">
    <citation type="journal article" date="2016" name="Genome Announc.">
        <title>Draft Genome Sequence of a Versatile Hydrocarbon-Degrading Bacterium, Rhodococcus pyridinivorans Strain KG-16, Collected from Oil Fields in India.</title>
        <authorList>
            <person name="Aggarwal R.K."/>
            <person name="Dawar C."/>
            <person name="Phanindranath R."/>
            <person name="Mutnuri L."/>
            <person name="Dayal A.M."/>
        </authorList>
    </citation>
    <scope>NUCLEOTIDE SEQUENCE [LARGE SCALE GENOMIC DNA]</scope>
    <source>
        <strain evidence="7 8">KG-16</strain>
    </source>
</reference>
<gene>
    <name evidence="7" type="ORF">Z045_16135</name>
</gene>
<proteinExistence type="predicted"/>
<feature type="transmembrane region" description="Helical" evidence="5">
    <location>
        <begin position="79"/>
        <end position="98"/>
    </location>
</feature>
<protein>
    <submittedName>
        <fullName evidence="7">Membrane protein</fullName>
    </submittedName>
</protein>
<keyword evidence="2 5" id="KW-0812">Transmembrane</keyword>
<dbReference type="InterPro" id="IPR016795">
    <property type="entry name" value="UCP021697"/>
</dbReference>
<feature type="domain" description="RDD" evidence="6">
    <location>
        <begin position="44"/>
        <end position="131"/>
    </location>
</feature>
<evidence type="ECO:0000256" key="3">
    <source>
        <dbReference type="ARBA" id="ARBA00022989"/>
    </source>
</evidence>
<dbReference type="InterPro" id="IPR010432">
    <property type="entry name" value="RDD"/>
</dbReference>
<dbReference type="PIRSF" id="PIRSF021697">
    <property type="entry name" value="UCP021697"/>
    <property type="match status" value="1"/>
</dbReference>
<dbReference type="GeneID" id="29941362"/>
<keyword evidence="4 5" id="KW-0472">Membrane</keyword>
<dbReference type="GO" id="GO:0016020">
    <property type="term" value="C:membrane"/>
    <property type="evidence" value="ECO:0007669"/>
    <property type="project" value="UniProtKB-SubCell"/>
</dbReference>
<evidence type="ECO:0000259" key="6">
    <source>
        <dbReference type="Pfam" id="PF06271"/>
    </source>
</evidence>
<evidence type="ECO:0000256" key="4">
    <source>
        <dbReference type="ARBA" id="ARBA00023136"/>
    </source>
</evidence>